<organism evidence="1 2">
    <name type="scientific">Clostridium cochlearium</name>
    <dbReference type="NCBI Taxonomy" id="1494"/>
    <lineage>
        <taxon>Bacteria</taxon>
        <taxon>Bacillati</taxon>
        <taxon>Bacillota</taxon>
        <taxon>Clostridia</taxon>
        <taxon>Eubacteriales</taxon>
        <taxon>Clostridiaceae</taxon>
        <taxon>Clostridium</taxon>
    </lineage>
</organism>
<dbReference type="Proteomes" id="UP000250223">
    <property type="component" value="Unassembled WGS sequence"/>
</dbReference>
<evidence type="ECO:0000313" key="2">
    <source>
        <dbReference type="Proteomes" id="UP000250223"/>
    </source>
</evidence>
<dbReference type="Gene3D" id="3.40.50.300">
    <property type="entry name" value="P-loop containing nucleotide triphosphate hydrolases"/>
    <property type="match status" value="1"/>
</dbReference>
<accession>A0A2X2W411</accession>
<dbReference type="InterPro" id="IPR027417">
    <property type="entry name" value="P-loop_NTPase"/>
</dbReference>
<sequence length="96" mass="10622">MLAHPASAGHGLNLQAGGNIIIWFGLTWSLELYSQANARLYRQGQKQNVIIHHLVAKDTMDEDVMKALEGKEVGQEALLNAVKARVRKMGGNENER</sequence>
<protein>
    <submittedName>
        <fullName evidence="1">SNF2 domain protein</fullName>
    </submittedName>
</protein>
<evidence type="ECO:0000313" key="1">
    <source>
        <dbReference type="EMBL" id="SQB34127.1"/>
    </source>
</evidence>
<dbReference type="SUPFAM" id="SSF52540">
    <property type="entry name" value="P-loop containing nucleoside triphosphate hydrolases"/>
    <property type="match status" value="1"/>
</dbReference>
<dbReference type="AlphaFoldDB" id="A0A2X2W411"/>
<name>A0A2X2W411_CLOCO</name>
<proteinExistence type="predicted"/>
<gene>
    <name evidence="1" type="ORF">NCTC13028_01021</name>
</gene>
<dbReference type="EMBL" id="UAWC01000007">
    <property type="protein sequence ID" value="SQB34127.1"/>
    <property type="molecule type" value="Genomic_DNA"/>
</dbReference>
<reference evidence="1 2" key="1">
    <citation type="submission" date="2018-06" db="EMBL/GenBank/DDBJ databases">
        <authorList>
            <consortium name="Pathogen Informatics"/>
            <person name="Doyle S."/>
        </authorList>
    </citation>
    <scope>NUCLEOTIDE SEQUENCE [LARGE SCALE GENOMIC DNA]</scope>
    <source>
        <strain evidence="1 2">NCTC13028</strain>
    </source>
</reference>